<accession>A0A645BWE4</accession>
<sequence length="191" mass="20818">MPVKREGGRRLAGAVEAHERRKVQVAHGVSAEHQKILPTQVRHAGLHAARRAERLLLHKIGQADAPPASVPKVIHHQLRHVLQGNADIGYAVVFQQAEDVLHHRPIKQGGHGLGAAQRQGPQAGALSAGHNYSFHEDTSFPFGNSGQSRIIRSALARSQIFCQMNKSAGNACCICEHLYKMRQKDARVGAL</sequence>
<name>A0A645BWE4_9ZZZZ</name>
<gene>
    <name evidence="2" type="ORF">SDC9_114375</name>
</gene>
<evidence type="ECO:0000256" key="1">
    <source>
        <dbReference type="SAM" id="MobiDB-lite"/>
    </source>
</evidence>
<evidence type="ECO:0000313" key="2">
    <source>
        <dbReference type="EMBL" id="MPM67453.1"/>
    </source>
</evidence>
<reference evidence="2" key="1">
    <citation type="submission" date="2019-08" db="EMBL/GenBank/DDBJ databases">
        <authorList>
            <person name="Kucharzyk K."/>
            <person name="Murdoch R.W."/>
            <person name="Higgins S."/>
            <person name="Loffler F."/>
        </authorList>
    </citation>
    <scope>NUCLEOTIDE SEQUENCE</scope>
</reference>
<comment type="caution">
    <text evidence="2">The sequence shown here is derived from an EMBL/GenBank/DDBJ whole genome shotgun (WGS) entry which is preliminary data.</text>
</comment>
<organism evidence="2">
    <name type="scientific">bioreactor metagenome</name>
    <dbReference type="NCBI Taxonomy" id="1076179"/>
    <lineage>
        <taxon>unclassified sequences</taxon>
        <taxon>metagenomes</taxon>
        <taxon>ecological metagenomes</taxon>
    </lineage>
</organism>
<dbReference type="EMBL" id="VSSQ01021700">
    <property type="protein sequence ID" value="MPM67453.1"/>
    <property type="molecule type" value="Genomic_DNA"/>
</dbReference>
<protein>
    <submittedName>
        <fullName evidence="2">Uncharacterized protein</fullName>
    </submittedName>
</protein>
<feature type="region of interest" description="Disordered" evidence="1">
    <location>
        <begin position="109"/>
        <end position="128"/>
    </location>
</feature>
<feature type="compositionally biased region" description="Low complexity" evidence="1">
    <location>
        <begin position="114"/>
        <end position="125"/>
    </location>
</feature>
<dbReference type="AlphaFoldDB" id="A0A645BWE4"/>
<proteinExistence type="predicted"/>